<proteinExistence type="predicted"/>
<evidence type="ECO:0000256" key="1">
    <source>
        <dbReference type="SAM" id="MobiDB-lite"/>
    </source>
</evidence>
<dbReference type="PANTHER" id="PTHR14237:SF88">
    <property type="entry name" value="PYRIDOXAL PHOSPHATE (PLP)-DEPENDENT TRANSFERASES SUPERFAMILY PROTEIN"/>
    <property type="match status" value="1"/>
</dbReference>
<name>A0A4Y7IPH4_PAPSO</name>
<dbReference type="InterPro" id="IPR015424">
    <property type="entry name" value="PyrdxlP-dep_Trfase"/>
</dbReference>
<dbReference type="SUPFAM" id="SSF53383">
    <property type="entry name" value="PLP-dependent transferases"/>
    <property type="match status" value="1"/>
</dbReference>
<reference evidence="2 3" key="1">
    <citation type="journal article" date="2018" name="Science">
        <title>The opium poppy genome and morphinan production.</title>
        <authorList>
            <person name="Guo L."/>
            <person name="Winzer T."/>
            <person name="Yang X."/>
            <person name="Li Y."/>
            <person name="Ning Z."/>
            <person name="He Z."/>
            <person name="Teodor R."/>
            <person name="Lu Y."/>
            <person name="Bowser T.A."/>
            <person name="Graham I.A."/>
            <person name="Ye K."/>
        </authorList>
    </citation>
    <scope>NUCLEOTIDE SEQUENCE [LARGE SCALE GENOMIC DNA]</scope>
    <source>
        <strain evidence="3">cv. HN1</strain>
        <tissue evidence="2">Leaves</tissue>
    </source>
</reference>
<dbReference type="OMA" id="QACFHGC"/>
<organism evidence="2 3">
    <name type="scientific">Papaver somniferum</name>
    <name type="common">Opium poppy</name>
    <dbReference type="NCBI Taxonomy" id="3469"/>
    <lineage>
        <taxon>Eukaryota</taxon>
        <taxon>Viridiplantae</taxon>
        <taxon>Streptophyta</taxon>
        <taxon>Embryophyta</taxon>
        <taxon>Tracheophyta</taxon>
        <taxon>Spermatophyta</taxon>
        <taxon>Magnoliopsida</taxon>
        <taxon>Ranunculales</taxon>
        <taxon>Papaveraceae</taxon>
        <taxon>Papaveroideae</taxon>
        <taxon>Papaver</taxon>
    </lineage>
</organism>
<dbReference type="Gramene" id="RZC49388">
    <property type="protein sequence ID" value="RZC49388"/>
    <property type="gene ID" value="C5167_017812"/>
</dbReference>
<dbReference type="EMBL" id="CM010716">
    <property type="protein sequence ID" value="RZC49388.1"/>
    <property type="molecule type" value="Genomic_DNA"/>
</dbReference>
<evidence type="ECO:0000313" key="3">
    <source>
        <dbReference type="Proteomes" id="UP000316621"/>
    </source>
</evidence>
<feature type="region of interest" description="Disordered" evidence="1">
    <location>
        <begin position="132"/>
        <end position="155"/>
    </location>
</feature>
<dbReference type="STRING" id="3469.A0A4Y7IPH4"/>
<dbReference type="OrthoDB" id="10264306at2759"/>
<evidence type="ECO:0000313" key="2">
    <source>
        <dbReference type="EMBL" id="RZC49388.1"/>
    </source>
</evidence>
<dbReference type="Gene3D" id="3.40.640.10">
    <property type="entry name" value="Type I PLP-dependent aspartate aminotransferase-like (Major domain)"/>
    <property type="match status" value="1"/>
</dbReference>
<feature type="compositionally biased region" description="Low complexity" evidence="1">
    <location>
        <begin position="132"/>
        <end position="147"/>
    </location>
</feature>
<feature type="region of interest" description="Disordered" evidence="1">
    <location>
        <begin position="403"/>
        <end position="425"/>
    </location>
</feature>
<sequence length="655" mass="73923">MLKKKKQQKGKMQSPCLKEASQACIHGCGLIPLLSLPESSNSKDGRTFTNTVAATRVEFTTSTTLSLDPNVQFTNPESLPSLAESFYQFNEAYPLYSKTEFADRIRREDYNHFSVSNHVCLDYIGLGLFSHSQQEPPQSSSLASTSSSPPPPPPRHSEFPFFEVSYKAANLSSQILYGAKESELESAIKRRIMDFLNVSETEYHMVFTANRASAFKLLAESYPFQTNKSLLTVYDYESEAVDGMIEKSKKRGARVMQAEFMWPRMRIHSTKLRKMLVSRRKKKKGLFVFPLQSRMTGARYSYQWMNLAEENGWHVVLDACALGPKDMGTLGLSLFKPDFIISSFFKVFGDNPSGFGCLFVKKSSAGILETSATDRSIGIVSLIHANDATYHLVSDSSSSFSGPIFPHMRKDRSSNSDRNNRRSEEIAKHGETFTDAKMKQKVEPSCEIVELEPATTEPAALRSHDNVASITCKGLDNADSLGLIIITNRLRCLINWLVNALMKLKHPYSEKGIPLTKIYGPKIKFDRGPALAFNVFDWKGEKVEPSLVQKLADRSNISLSYGYLQNIWFSDKYEEEKKIVLEIKRHEDEAVGAVSKMIRGKGNLGVTVVTATFGFLTNFEDAYRLWTFVAQFLDADFVEKERWRYTALDQKIIEV</sequence>
<keyword evidence="3" id="KW-1185">Reference proteome</keyword>
<protein>
    <recommendedName>
        <fullName evidence="4">Aminotransferase class V domain-containing protein</fullName>
    </recommendedName>
</protein>
<dbReference type="InterPro" id="IPR015421">
    <property type="entry name" value="PyrdxlP-dep_Trfase_major"/>
</dbReference>
<gene>
    <name evidence="2" type="ORF">C5167_017812</name>
</gene>
<accession>A0A4Y7IPH4</accession>
<evidence type="ECO:0008006" key="4">
    <source>
        <dbReference type="Google" id="ProtNLM"/>
    </source>
</evidence>
<dbReference type="Proteomes" id="UP000316621">
    <property type="component" value="Chromosome 2"/>
</dbReference>
<dbReference type="PANTHER" id="PTHR14237">
    <property type="entry name" value="MOLYBDOPTERIN COFACTOR SULFURASE MOSC"/>
    <property type="match status" value="1"/>
</dbReference>
<dbReference type="AlphaFoldDB" id="A0A4Y7IPH4"/>
<feature type="compositionally biased region" description="Basic and acidic residues" evidence="1">
    <location>
        <begin position="411"/>
        <end position="425"/>
    </location>
</feature>